<dbReference type="EMBL" id="CP054491">
    <property type="protein sequence ID" value="QKQ26863.1"/>
    <property type="molecule type" value="Genomic_DNA"/>
</dbReference>
<gene>
    <name evidence="1" type="ORF">HUE57_11675</name>
</gene>
<evidence type="ECO:0000313" key="2">
    <source>
        <dbReference type="Proteomes" id="UP000509658"/>
    </source>
</evidence>
<dbReference type="Proteomes" id="UP000509658">
    <property type="component" value="Chromosome"/>
</dbReference>
<keyword evidence="2" id="KW-1185">Reference proteome</keyword>
<dbReference type="KEGG" id="rev:HUE57_11675"/>
<name>A0A6N0HWV2_9GAMM</name>
<organism evidence="1 2">
    <name type="scientific">Candidatus Reidiella endopervernicosa</name>
    <dbReference type="NCBI Taxonomy" id="2738883"/>
    <lineage>
        <taxon>Bacteria</taxon>
        <taxon>Pseudomonadati</taxon>
        <taxon>Pseudomonadota</taxon>
        <taxon>Gammaproteobacteria</taxon>
        <taxon>Candidatus Reidiella</taxon>
    </lineage>
</organism>
<dbReference type="AlphaFoldDB" id="A0A6N0HWV2"/>
<protein>
    <submittedName>
        <fullName evidence="1">Uncharacterized protein</fullName>
    </submittedName>
</protein>
<proteinExistence type="predicted"/>
<sequence length="70" mass="7829">MSKAARSASPNCVAVQPSFDLPQRLTHRRMPLIDIPLRTVRRPFVGTKIVEVPHPLTAMESEVRAVISPR</sequence>
<evidence type="ECO:0000313" key="1">
    <source>
        <dbReference type="EMBL" id="QKQ26863.1"/>
    </source>
</evidence>
<dbReference type="RefSeq" id="WP_174673234.1">
    <property type="nucleotide sequence ID" value="NZ_CP054491.1"/>
</dbReference>
<accession>A0A6N0HWV2</accession>
<reference evidence="1 2" key="1">
    <citation type="submission" date="2020-05" db="EMBL/GenBank/DDBJ databases">
        <title>Horizontal transmission and recombination maintain forever young bacterial symbiont genomes.</title>
        <authorList>
            <person name="Russell S.L."/>
            <person name="Pepper-Tunick E."/>
            <person name="Svedberg J."/>
            <person name="Byrne A."/>
            <person name="Ruelas Castillo J."/>
            <person name="Vollmers C."/>
            <person name="Beinart R.A."/>
            <person name="Corbett-Detig R."/>
        </authorList>
    </citation>
    <scope>NUCLEOTIDE SEQUENCE [LARGE SCALE GENOMIC DNA]</scope>
    <source>
        <strain evidence="1">Santa_Monica_outfall</strain>
    </source>
</reference>